<feature type="domain" description="R13L1/DRL21-like LRR repeat region" evidence="1">
    <location>
        <begin position="42"/>
        <end position="121"/>
    </location>
</feature>
<accession>A0A7J7MFB4</accession>
<dbReference type="Proteomes" id="UP000541444">
    <property type="component" value="Unassembled WGS sequence"/>
</dbReference>
<keyword evidence="3" id="KW-1185">Reference proteome</keyword>
<dbReference type="PANTHER" id="PTHR47186:SF3">
    <property type="entry name" value="OS09G0267800 PROTEIN"/>
    <property type="match status" value="1"/>
</dbReference>
<name>A0A7J7MFB4_9MAGN</name>
<dbReference type="Pfam" id="PF25019">
    <property type="entry name" value="LRR_R13L1-DRL21"/>
    <property type="match status" value="1"/>
</dbReference>
<evidence type="ECO:0000313" key="2">
    <source>
        <dbReference type="EMBL" id="KAF6153595.1"/>
    </source>
</evidence>
<dbReference type="InterPro" id="IPR032675">
    <property type="entry name" value="LRR_dom_sf"/>
</dbReference>
<dbReference type="Gene3D" id="3.80.10.10">
    <property type="entry name" value="Ribonuclease Inhibitor"/>
    <property type="match status" value="1"/>
</dbReference>
<gene>
    <name evidence="2" type="ORF">GIB67_027462</name>
</gene>
<sequence>MGKLVNLRHLEIDNTDKLEFLPQGIGRMRSLRSLSKFIVEGGYEAKEAELKNDEYLRDLKLSFEWNDLSETSEVERIEGVLEGMEPQGNLNELNILSYIGSKFLRWMMSGTVLSNLRILSVTE</sequence>
<organism evidence="2 3">
    <name type="scientific">Kingdonia uniflora</name>
    <dbReference type="NCBI Taxonomy" id="39325"/>
    <lineage>
        <taxon>Eukaryota</taxon>
        <taxon>Viridiplantae</taxon>
        <taxon>Streptophyta</taxon>
        <taxon>Embryophyta</taxon>
        <taxon>Tracheophyta</taxon>
        <taxon>Spermatophyta</taxon>
        <taxon>Magnoliopsida</taxon>
        <taxon>Ranunculales</taxon>
        <taxon>Circaeasteraceae</taxon>
        <taxon>Kingdonia</taxon>
    </lineage>
</organism>
<dbReference type="SUPFAM" id="SSF52058">
    <property type="entry name" value="L domain-like"/>
    <property type="match status" value="1"/>
</dbReference>
<evidence type="ECO:0000313" key="3">
    <source>
        <dbReference type="Proteomes" id="UP000541444"/>
    </source>
</evidence>
<dbReference type="InterPro" id="IPR056789">
    <property type="entry name" value="LRR_R13L1-DRL21"/>
</dbReference>
<protein>
    <recommendedName>
        <fullName evidence="1">R13L1/DRL21-like LRR repeat region domain-containing protein</fullName>
    </recommendedName>
</protein>
<dbReference type="OrthoDB" id="2016095at2759"/>
<reference evidence="2 3" key="1">
    <citation type="journal article" date="2020" name="IScience">
        <title>Genome Sequencing of the Endangered Kingdonia uniflora (Circaeasteraceae, Ranunculales) Reveals Potential Mechanisms of Evolutionary Specialization.</title>
        <authorList>
            <person name="Sun Y."/>
            <person name="Deng T."/>
            <person name="Zhang A."/>
            <person name="Moore M.J."/>
            <person name="Landis J.B."/>
            <person name="Lin N."/>
            <person name="Zhang H."/>
            <person name="Zhang X."/>
            <person name="Huang J."/>
            <person name="Zhang X."/>
            <person name="Sun H."/>
            <person name="Wang H."/>
        </authorList>
    </citation>
    <scope>NUCLEOTIDE SEQUENCE [LARGE SCALE GENOMIC DNA]</scope>
    <source>
        <strain evidence="2">TB1705</strain>
        <tissue evidence="2">Leaf</tissue>
    </source>
</reference>
<dbReference type="EMBL" id="JACGCM010001560">
    <property type="protein sequence ID" value="KAF6153595.1"/>
    <property type="molecule type" value="Genomic_DNA"/>
</dbReference>
<dbReference type="AlphaFoldDB" id="A0A7J7MFB4"/>
<dbReference type="PANTHER" id="PTHR47186">
    <property type="entry name" value="LEUCINE-RICH REPEAT-CONTAINING PROTEIN 57"/>
    <property type="match status" value="1"/>
</dbReference>
<comment type="caution">
    <text evidence="2">The sequence shown here is derived from an EMBL/GenBank/DDBJ whole genome shotgun (WGS) entry which is preliminary data.</text>
</comment>
<evidence type="ECO:0000259" key="1">
    <source>
        <dbReference type="Pfam" id="PF25019"/>
    </source>
</evidence>
<proteinExistence type="predicted"/>